<keyword evidence="3" id="KW-1185">Reference proteome</keyword>
<gene>
    <name evidence="2" type="ORF">KN815_12480</name>
</gene>
<dbReference type="GO" id="GO:0016787">
    <property type="term" value="F:hydrolase activity"/>
    <property type="evidence" value="ECO:0007669"/>
    <property type="project" value="UniProtKB-KW"/>
</dbReference>
<dbReference type="PANTHER" id="PTHR43559">
    <property type="entry name" value="HYDROLASE YCAC-RELATED"/>
    <property type="match status" value="1"/>
</dbReference>
<evidence type="ECO:0000259" key="1">
    <source>
        <dbReference type="Pfam" id="PF00857"/>
    </source>
</evidence>
<evidence type="ECO:0000313" key="3">
    <source>
        <dbReference type="Proteomes" id="UP000720508"/>
    </source>
</evidence>
<dbReference type="InterPro" id="IPR000868">
    <property type="entry name" value="Isochorismatase-like_dom"/>
</dbReference>
<sequence>MVDIAQVTAAPSPDLLTPDNCAVLFVDHQPQMFFGTASGDRTAIINSTLGLAKAAKAFDVPVVLSTVAAESFSGPILPQLADVFPGRQIIDRTSMNAWEDAAFVEAVKATGREKLVIAGLWTEVCVVLPALSAIAQGYEVYVVADASGGVTPQAHEHAVQRMVQGGAVPVTWLQVLLEFQRDWARTGTYEAATNVVKEHGGAYGLGLVYAQTMIGANTAG</sequence>
<dbReference type="EMBL" id="JAHLEM010000105">
    <property type="protein sequence ID" value="MBU3864860.1"/>
    <property type="molecule type" value="Genomic_DNA"/>
</dbReference>
<comment type="caution">
    <text evidence="2">The sequence shown here is derived from an EMBL/GenBank/DDBJ whole genome shotgun (WGS) entry which is preliminary data.</text>
</comment>
<dbReference type="Pfam" id="PF00857">
    <property type="entry name" value="Isochorismatase"/>
    <property type="match status" value="1"/>
</dbReference>
<organism evidence="2 3">
    <name type="scientific">Streptomyces niphimycinicus</name>
    <dbReference type="NCBI Taxonomy" id="2842201"/>
    <lineage>
        <taxon>Bacteria</taxon>
        <taxon>Bacillati</taxon>
        <taxon>Actinomycetota</taxon>
        <taxon>Actinomycetes</taxon>
        <taxon>Kitasatosporales</taxon>
        <taxon>Streptomycetaceae</taxon>
        <taxon>Streptomyces</taxon>
    </lineage>
</organism>
<name>A0ABS6CDA7_9ACTN</name>
<proteinExistence type="predicted"/>
<protein>
    <submittedName>
        <fullName evidence="2">Hydrolase</fullName>
    </submittedName>
</protein>
<dbReference type="RefSeq" id="WP_216341848.1">
    <property type="nucleotide sequence ID" value="NZ_JAHLEM010000105.1"/>
</dbReference>
<dbReference type="InterPro" id="IPR053152">
    <property type="entry name" value="Hydrolase_YcaC-like"/>
</dbReference>
<feature type="domain" description="Isochorismatase-like" evidence="1">
    <location>
        <begin position="21"/>
        <end position="172"/>
    </location>
</feature>
<accession>A0ABS6CDA7</accession>
<dbReference type="PANTHER" id="PTHR43559:SF1">
    <property type="entry name" value="HYDROLASE"/>
    <property type="match status" value="1"/>
</dbReference>
<reference evidence="2 3" key="1">
    <citation type="submission" date="2021-06" db="EMBL/GenBank/DDBJ databases">
        <authorList>
            <person name="Pan X."/>
        </authorList>
    </citation>
    <scope>NUCLEOTIDE SEQUENCE [LARGE SCALE GENOMIC DNA]</scope>
    <source>
        <strain evidence="2 3">4503</strain>
    </source>
</reference>
<evidence type="ECO:0000313" key="2">
    <source>
        <dbReference type="EMBL" id="MBU3864860.1"/>
    </source>
</evidence>
<dbReference type="Proteomes" id="UP000720508">
    <property type="component" value="Unassembled WGS sequence"/>
</dbReference>
<dbReference type="CDD" id="cd01012">
    <property type="entry name" value="YcaC_related"/>
    <property type="match status" value="1"/>
</dbReference>
<keyword evidence="2" id="KW-0378">Hydrolase</keyword>